<dbReference type="EC" id="3.1.1.5" evidence="2"/>
<evidence type="ECO:0000313" key="2">
    <source>
        <dbReference type="EMBL" id="MBB6545039.1"/>
    </source>
</evidence>
<sequence length="205" mass="23072">MKKYPLYFSLLITLYTVFNTAWATQSILLLGDSVSAGYQMSPEESWAYLLNERLEDEKAPYRLINASISGETTSGGLSRLPAILANEKVDHLLIELGGNDGLRGYAPKRIKSNLLQMISMAQERDIKVSLIKIKITPNYGPRYLALFEKVYDDIAEETGVTLFPFFMEKIAQDPNLMMADGIHPNKEAQPLIATYVGEQLKQMMN</sequence>
<dbReference type="PANTHER" id="PTHR30383">
    <property type="entry name" value="THIOESTERASE 1/PROTEASE 1/LYSOPHOSPHOLIPASE L1"/>
    <property type="match status" value="1"/>
</dbReference>
<dbReference type="AlphaFoldDB" id="A0A7X0TVD0"/>
<dbReference type="Pfam" id="PF13472">
    <property type="entry name" value="Lipase_GDSL_2"/>
    <property type="match status" value="1"/>
</dbReference>
<dbReference type="Gene3D" id="3.40.50.1110">
    <property type="entry name" value="SGNH hydrolase"/>
    <property type="match status" value="1"/>
</dbReference>
<dbReference type="EMBL" id="JACHHU010000045">
    <property type="protein sequence ID" value="MBB6545039.1"/>
    <property type="molecule type" value="Genomic_DNA"/>
</dbReference>
<evidence type="ECO:0000313" key="3">
    <source>
        <dbReference type="Proteomes" id="UP000537141"/>
    </source>
</evidence>
<accession>A0A7X0TVD0</accession>
<feature type="domain" description="SGNH hydrolase-type esterase" evidence="1">
    <location>
        <begin position="29"/>
        <end position="187"/>
    </location>
</feature>
<dbReference type="InterPro" id="IPR051532">
    <property type="entry name" value="Ester_Hydrolysis_Enzymes"/>
</dbReference>
<reference evidence="2 3" key="1">
    <citation type="submission" date="2020-08" db="EMBL/GenBank/DDBJ databases">
        <title>Genomic Encyclopedia of Type Strains, Phase IV (KMG-IV): sequencing the most valuable type-strain genomes for metagenomic binning, comparative biology and taxonomic classification.</title>
        <authorList>
            <person name="Goeker M."/>
        </authorList>
    </citation>
    <scope>NUCLEOTIDE SEQUENCE [LARGE SCALE GENOMIC DNA]</scope>
    <source>
        <strain evidence="2 3">DSM 26287</strain>
    </source>
</reference>
<dbReference type="GO" id="GO:0006629">
    <property type="term" value="P:lipid metabolic process"/>
    <property type="evidence" value="ECO:0007669"/>
    <property type="project" value="InterPro"/>
</dbReference>
<comment type="caution">
    <text evidence="2">The sequence shown here is derived from an EMBL/GenBank/DDBJ whole genome shotgun (WGS) entry which is preliminary data.</text>
</comment>
<evidence type="ECO:0000259" key="1">
    <source>
        <dbReference type="Pfam" id="PF13472"/>
    </source>
</evidence>
<dbReference type="PANTHER" id="PTHR30383:SF24">
    <property type="entry name" value="THIOESTERASE 1_PROTEASE 1_LYSOPHOSPHOLIPASE L1"/>
    <property type="match status" value="1"/>
</dbReference>
<proteinExistence type="predicted"/>
<protein>
    <submittedName>
        <fullName evidence="2">Acyl-CoA thioesterase-1</fullName>
        <ecNumber evidence="2">3.1.1.5</ecNumber>
        <ecNumber evidence="2">3.1.2.-</ecNumber>
    </submittedName>
</protein>
<dbReference type="EC" id="3.1.2.-" evidence="2"/>
<keyword evidence="2" id="KW-0378">Hydrolase</keyword>
<dbReference type="RefSeq" id="WP_184426684.1">
    <property type="nucleotide sequence ID" value="NZ_AP027362.1"/>
</dbReference>
<dbReference type="InterPro" id="IPR008265">
    <property type="entry name" value="Lipase_GDSL_AS"/>
</dbReference>
<organism evidence="2 3">
    <name type="scientific">Thalassotalea piscium</name>
    <dbReference type="NCBI Taxonomy" id="1230533"/>
    <lineage>
        <taxon>Bacteria</taxon>
        <taxon>Pseudomonadati</taxon>
        <taxon>Pseudomonadota</taxon>
        <taxon>Gammaproteobacteria</taxon>
        <taxon>Alteromonadales</taxon>
        <taxon>Colwelliaceae</taxon>
        <taxon>Thalassotalea</taxon>
    </lineage>
</organism>
<keyword evidence="3" id="KW-1185">Reference proteome</keyword>
<dbReference type="GO" id="GO:0004622">
    <property type="term" value="F:phosphatidylcholine lysophospholipase activity"/>
    <property type="evidence" value="ECO:0007669"/>
    <property type="project" value="UniProtKB-EC"/>
</dbReference>
<dbReference type="SUPFAM" id="SSF52266">
    <property type="entry name" value="SGNH hydrolase"/>
    <property type="match status" value="1"/>
</dbReference>
<name>A0A7X0TVD0_9GAMM</name>
<dbReference type="InterPro" id="IPR013830">
    <property type="entry name" value="SGNH_hydro"/>
</dbReference>
<dbReference type="InterPro" id="IPR036514">
    <property type="entry name" value="SGNH_hydro_sf"/>
</dbReference>
<dbReference type="CDD" id="cd01822">
    <property type="entry name" value="Lysophospholipase_L1_like"/>
    <property type="match status" value="1"/>
</dbReference>
<dbReference type="Proteomes" id="UP000537141">
    <property type="component" value="Unassembled WGS sequence"/>
</dbReference>
<dbReference type="PROSITE" id="PS01098">
    <property type="entry name" value="LIPASE_GDSL_SER"/>
    <property type="match status" value="1"/>
</dbReference>
<gene>
    <name evidence="2" type="ORF">HNQ55_003575</name>
</gene>